<keyword evidence="8 9" id="KW-0472">Membrane</keyword>
<organism evidence="12 13">
    <name type="scientific">Conexibacter stalactiti</name>
    <dbReference type="NCBI Taxonomy" id="1940611"/>
    <lineage>
        <taxon>Bacteria</taxon>
        <taxon>Bacillati</taxon>
        <taxon>Actinomycetota</taxon>
        <taxon>Thermoleophilia</taxon>
        <taxon>Solirubrobacterales</taxon>
        <taxon>Conexibacteraceae</taxon>
        <taxon>Conexibacter</taxon>
    </lineage>
</organism>
<evidence type="ECO:0000256" key="7">
    <source>
        <dbReference type="ARBA" id="ARBA00022989"/>
    </source>
</evidence>
<keyword evidence="3 9" id="KW-0645">Protease</keyword>
<evidence type="ECO:0000313" key="13">
    <source>
        <dbReference type="Proteomes" id="UP001284601"/>
    </source>
</evidence>
<evidence type="ECO:0000256" key="10">
    <source>
        <dbReference type="RuleBase" id="RU000594"/>
    </source>
</evidence>
<keyword evidence="13" id="KW-1185">Reference proteome</keyword>
<dbReference type="NCBIfam" id="TIGR00077">
    <property type="entry name" value="lspA"/>
    <property type="match status" value="1"/>
</dbReference>
<keyword evidence="4 9" id="KW-0812">Transmembrane</keyword>
<dbReference type="PRINTS" id="PR00781">
    <property type="entry name" value="LIPOSIGPTASE"/>
</dbReference>
<evidence type="ECO:0000256" key="8">
    <source>
        <dbReference type="ARBA" id="ARBA00023136"/>
    </source>
</evidence>
<comment type="function">
    <text evidence="9 10">This protein specifically catalyzes the removal of signal peptides from prolipoproteins.</text>
</comment>
<evidence type="ECO:0000256" key="1">
    <source>
        <dbReference type="ARBA" id="ARBA00006139"/>
    </source>
</evidence>
<keyword evidence="2 9" id="KW-1003">Cell membrane</keyword>
<feature type="transmembrane region" description="Helical" evidence="9">
    <location>
        <begin position="89"/>
        <end position="106"/>
    </location>
</feature>
<dbReference type="HAMAP" id="MF_00161">
    <property type="entry name" value="LspA"/>
    <property type="match status" value="1"/>
</dbReference>
<dbReference type="PANTHER" id="PTHR33695:SF1">
    <property type="entry name" value="LIPOPROTEIN SIGNAL PEPTIDASE"/>
    <property type="match status" value="1"/>
</dbReference>
<dbReference type="RefSeq" id="WP_318601352.1">
    <property type="nucleotide sequence ID" value="NZ_JAWSTH010000178.1"/>
</dbReference>
<dbReference type="Proteomes" id="UP001284601">
    <property type="component" value="Unassembled WGS sequence"/>
</dbReference>
<dbReference type="EC" id="3.4.23.36" evidence="9"/>
<dbReference type="PROSITE" id="PS00855">
    <property type="entry name" value="SPASE_II"/>
    <property type="match status" value="1"/>
</dbReference>
<reference evidence="13" key="1">
    <citation type="submission" date="2023-07" db="EMBL/GenBank/DDBJ databases">
        <title>Conexibacter stalactiti sp. nov., isolated from stalactites in a lava cave and emended description of the genus Conexibacter.</title>
        <authorList>
            <person name="Lee S.D."/>
        </authorList>
    </citation>
    <scope>NUCLEOTIDE SEQUENCE [LARGE SCALE GENOMIC DNA]</scope>
    <source>
        <strain evidence="13">KCTC 39840</strain>
    </source>
</reference>
<dbReference type="Pfam" id="PF01252">
    <property type="entry name" value="Peptidase_A8"/>
    <property type="match status" value="1"/>
</dbReference>
<feature type="active site" evidence="9">
    <location>
        <position position="130"/>
    </location>
</feature>
<protein>
    <recommendedName>
        <fullName evidence="9">Lipoprotein signal peptidase</fullName>
        <ecNumber evidence="9">3.4.23.36</ecNumber>
    </recommendedName>
    <alternativeName>
        <fullName evidence="9">Prolipoprotein signal peptidase</fullName>
    </alternativeName>
    <alternativeName>
        <fullName evidence="9">Signal peptidase II</fullName>
        <shortName evidence="9">SPase II</shortName>
    </alternativeName>
</protein>
<comment type="caution">
    <text evidence="12">The sequence shown here is derived from an EMBL/GenBank/DDBJ whole genome shotgun (WGS) entry which is preliminary data.</text>
</comment>
<name>A0ABU4HZX8_9ACTN</name>
<comment type="catalytic activity">
    <reaction evidence="9 10">
        <text>Release of signal peptides from bacterial membrane prolipoproteins. Hydrolyzes -Xaa-Yaa-Zaa-|-(S,diacylglyceryl)Cys-, in which Xaa is hydrophobic (preferably Leu), and Yaa (Ala or Ser) and Zaa (Gly or Ala) have small, neutral side chains.</text>
        <dbReference type="EC" id="3.4.23.36"/>
    </reaction>
</comment>
<proteinExistence type="inferred from homology"/>
<evidence type="ECO:0000256" key="4">
    <source>
        <dbReference type="ARBA" id="ARBA00022692"/>
    </source>
</evidence>
<evidence type="ECO:0000256" key="9">
    <source>
        <dbReference type="HAMAP-Rule" id="MF_00161"/>
    </source>
</evidence>
<dbReference type="InterPro" id="IPR001872">
    <property type="entry name" value="Peptidase_A8"/>
</dbReference>
<keyword evidence="5 9" id="KW-0064">Aspartyl protease</keyword>
<feature type="active site" evidence="9">
    <location>
        <position position="116"/>
    </location>
</feature>
<evidence type="ECO:0000313" key="12">
    <source>
        <dbReference type="EMBL" id="MDW5598770.1"/>
    </source>
</evidence>
<comment type="pathway">
    <text evidence="9">Protein modification; lipoprotein biosynthesis (signal peptide cleavage).</text>
</comment>
<feature type="transmembrane region" description="Helical" evidence="9">
    <location>
        <begin position="54"/>
        <end position="82"/>
    </location>
</feature>
<evidence type="ECO:0000256" key="6">
    <source>
        <dbReference type="ARBA" id="ARBA00022801"/>
    </source>
</evidence>
<evidence type="ECO:0000256" key="2">
    <source>
        <dbReference type="ARBA" id="ARBA00022475"/>
    </source>
</evidence>
<dbReference type="GO" id="GO:0004190">
    <property type="term" value="F:aspartic-type endopeptidase activity"/>
    <property type="evidence" value="ECO:0007669"/>
    <property type="project" value="UniProtKB-EC"/>
</dbReference>
<comment type="similarity">
    <text evidence="1 9 11">Belongs to the peptidase A8 family.</text>
</comment>
<reference evidence="12 13" key="2">
    <citation type="submission" date="2023-10" db="EMBL/GenBank/DDBJ databases">
        <authorList>
            <person name="Han X.F."/>
        </authorList>
    </citation>
    <scope>NUCLEOTIDE SEQUENCE [LARGE SCALE GENOMIC DNA]</scope>
    <source>
        <strain evidence="12 13">KCTC 39840</strain>
    </source>
</reference>
<dbReference type="EMBL" id="JAWSTH010000178">
    <property type="protein sequence ID" value="MDW5598770.1"/>
    <property type="molecule type" value="Genomic_DNA"/>
</dbReference>
<evidence type="ECO:0000256" key="5">
    <source>
        <dbReference type="ARBA" id="ARBA00022750"/>
    </source>
</evidence>
<comment type="subcellular location">
    <subcellularLocation>
        <location evidence="9">Cell membrane</location>
        <topology evidence="9">Multi-pass membrane protein</topology>
    </subcellularLocation>
</comment>
<evidence type="ECO:0000256" key="3">
    <source>
        <dbReference type="ARBA" id="ARBA00022670"/>
    </source>
</evidence>
<feature type="transmembrane region" description="Helical" evidence="9">
    <location>
        <begin position="126"/>
        <end position="146"/>
    </location>
</feature>
<keyword evidence="6 9" id="KW-0378">Hydrolase</keyword>
<gene>
    <name evidence="9 12" type="primary">lspA</name>
    <name evidence="12" type="ORF">R7226_30705</name>
</gene>
<keyword evidence="7 9" id="KW-1133">Transmembrane helix</keyword>
<comment type="caution">
    <text evidence="9">Lacks conserved residue(s) required for the propagation of feature annotation.</text>
</comment>
<evidence type="ECO:0000256" key="11">
    <source>
        <dbReference type="RuleBase" id="RU004181"/>
    </source>
</evidence>
<sequence length="154" mass="16275">MSTAAAWLRVGLVAALVLVLDQVTKALVRADVEVGEKNEVLPFLDIVHVHNDGVAFGFLGGGGALVLIVVFAAVALLLGFFARNPTARWMWLPTGMLLGGAIGNLVDRIRQGYVTDFIGQPFLPSFNVADIAVTCGVIVLVIVLELNARRPAAA</sequence>
<dbReference type="PANTHER" id="PTHR33695">
    <property type="entry name" value="LIPOPROTEIN SIGNAL PEPTIDASE"/>
    <property type="match status" value="1"/>
</dbReference>
<accession>A0ABU4HZX8</accession>